<dbReference type="AlphaFoldDB" id="A0A6S6TYY1"/>
<feature type="compositionally biased region" description="Basic and acidic residues" evidence="2">
    <location>
        <begin position="123"/>
        <end position="133"/>
    </location>
</feature>
<evidence type="ECO:0000256" key="2">
    <source>
        <dbReference type="SAM" id="MobiDB-lite"/>
    </source>
</evidence>
<feature type="region of interest" description="Disordered" evidence="2">
    <location>
        <begin position="115"/>
        <end position="135"/>
    </location>
</feature>
<dbReference type="SUPFAM" id="SSF56935">
    <property type="entry name" value="Porins"/>
    <property type="match status" value="1"/>
</dbReference>
<keyword evidence="1" id="KW-0175">Coiled coil</keyword>
<name>A0A6S6TYY1_9BACT</name>
<keyword evidence="3" id="KW-0675">Receptor</keyword>
<evidence type="ECO:0000256" key="1">
    <source>
        <dbReference type="SAM" id="Coils"/>
    </source>
</evidence>
<dbReference type="EMBL" id="CACVAR010000395">
    <property type="protein sequence ID" value="CAA6825802.1"/>
    <property type="molecule type" value="Genomic_DNA"/>
</dbReference>
<sequence length="479" mass="52986">MKKILLLSVATASLLVGSSIEELQAQLTKQQETINLLQTKLEQLVEAKASENASTAKTIKKEATKKEVLQDKMRDIRKPLRKKKASSSFAQQAFMPDISLIGDLSYVDRKNDTTHTNMPGLTHAEHGDDDGHSHNALNGDDGFNLNYAELVLQSTVDPYVDMTAVFHLTDSDFEIEELYANSRGLPNGLGLKVGKFFSNFGRLNAQHHHVWNFADQPLVNNAFLGEHGLNEKGLALNWLAPTPFYLDLGVEVLKGSNEYSFGDAAITLTEDVGVAKVSAPNLKVAYAKVGADVGDVAVLGGLSYADGDARLNHLTDEEDPHAFAGSSKIYGADLTLKKPLGAYSDLTWTTEYMKRELDGTQYAPNTAKDAWASQVALSKEQSGYYSSLIYKMDKDWRMGLRYDDILSNDVVANGTNKNLSDDMNRYSAMVEYNFSEFNRLRLQYNKDNSKFNEDGAKIKNDEIMLQLNMAIGSHGAHSF</sequence>
<protein>
    <submittedName>
        <fullName evidence="3">Zinc-regulated TonB-dependent outer membrane receptor</fullName>
    </submittedName>
</protein>
<dbReference type="InterPro" id="IPR023614">
    <property type="entry name" value="Porin_dom_sf"/>
</dbReference>
<dbReference type="Gene3D" id="2.40.160.10">
    <property type="entry name" value="Porin"/>
    <property type="match status" value="1"/>
</dbReference>
<proteinExistence type="predicted"/>
<reference evidence="3" key="1">
    <citation type="submission" date="2020-01" db="EMBL/GenBank/DDBJ databases">
        <authorList>
            <person name="Meier V. D."/>
            <person name="Meier V D."/>
        </authorList>
    </citation>
    <scope>NUCLEOTIDE SEQUENCE</scope>
    <source>
        <strain evidence="3">HLG_WM_MAG_03</strain>
    </source>
</reference>
<gene>
    <name evidence="3" type="ORF">HELGO_WM25957</name>
</gene>
<organism evidence="3">
    <name type="scientific">uncultured Sulfurovum sp</name>
    <dbReference type="NCBI Taxonomy" id="269237"/>
    <lineage>
        <taxon>Bacteria</taxon>
        <taxon>Pseudomonadati</taxon>
        <taxon>Campylobacterota</taxon>
        <taxon>Epsilonproteobacteria</taxon>
        <taxon>Campylobacterales</taxon>
        <taxon>Sulfurovaceae</taxon>
        <taxon>Sulfurovum</taxon>
        <taxon>environmental samples</taxon>
    </lineage>
</organism>
<accession>A0A6S6TYY1</accession>
<evidence type="ECO:0000313" key="3">
    <source>
        <dbReference type="EMBL" id="CAA6825802.1"/>
    </source>
</evidence>
<feature type="coiled-coil region" evidence="1">
    <location>
        <begin position="20"/>
        <end position="47"/>
    </location>
</feature>